<keyword evidence="11" id="KW-0808">Transferase</keyword>
<evidence type="ECO:0000256" key="9">
    <source>
        <dbReference type="ARBA" id="ARBA00022842"/>
    </source>
</evidence>
<evidence type="ECO:0000256" key="6">
    <source>
        <dbReference type="ARBA" id="ARBA00022723"/>
    </source>
</evidence>
<evidence type="ECO:0000256" key="3">
    <source>
        <dbReference type="ARBA" id="ARBA00019010"/>
    </source>
</evidence>
<dbReference type="GO" id="GO:0002949">
    <property type="term" value="P:tRNA threonylcarbamoyladenosine modification"/>
    <property type="evidence" value="ECO:0007669"/>
    <property type="project" value="InterPro"/>
</dbReference>
<accession>A0A1F5Z7B7</accession>
<keyword evidence="9" id="KW-0460">Magnesium</keyword>
<evidence type="ECO:0000256" key="2">
    <source>
        <dbReference type="ARBA" id="ARBA00007599"/>
    </source>
</evidence>
<dbReference type="GO" id="GO:0016740">
    <property type="term" value="F:transferase activity"/>
    <property type="evidence" value="ECO:0007669"/>
    <property type="project" value="UniProtKB-KW"/>
</dbReference>
<dbReference type="NCBIfam" id="TIGR00150">
    <property type="entry name" value="T6A_YjeE"/>
    <property type="match status" value="1"/>
</dbReference>
<keyword evidence="7" id="KW-0547">Nucleotide-binding</keyword>
<evidence type="ECO:0000313" key="11">
    <source>
        <dbReference type="EMBL" id="OGG08320.1"/>
    </source>
</evidence>
<dbReference type="Proteomes" id="UP000176854">
    <property type="component" value="Unassembled WGS sequence"/>
</dbReference>
<comment type="similarity">
    <text evidence="2">Belongs to the TsaE family.</text>
</comment>
<proteinExistence type="inferred from homology"/>
<dbReference type="EMBL" id="MFJC01000070">
    <property type="protein sequence ID" value="OGG08320.1"/>
    <property type="molecule type" value="Genomic_DNA"/>
</dbReference>
<dbReference type="STRING" id="1798373.A2154_03520"/>
<evidence type="ECO:0000256" key="7">
    <source>
        <dbReference type="ARBA" id="ARBA00022741"/>
    </source>
</evidence>
<name>A0A1F5Z7B7_9BACT</name>
<dbReference type="Pfam" id="PF02367">
    <property type="entry name" value="TsaE"/>
    <property type="match status" value="1"/>
</dbReference>
<dbReference type="PANTHER" id="PTHR33540:SF2">
    <property type="entry name" value="TRNA THREONYLCARBAMOYLADENOSINE BIOSYNTHESIS PROTEIN TSAE"/>
    <property type="match status" value="1"/>
</dbReference>
<keyword evidence="5" id="KW-0819">tRNA processing</keyword>
<dbReference type="GO" id="GO:0005524">
    <property type="term" value="F:ATP binding"/>
    <property type="evidence" value="ECO:0007669"/>
    <property type="project" value="UniProtKB-KW"/>
</dbReference>
<evidence type="ECO:0000256" key="10">
    <source>
        <dbReference type="ARBA" id="ARBA00032441"/>
    </source>
</evidence>
<evidence type="ECO:0000313" key="12">
    <source>
        <dbReference type="Proteomes" id="UP000176854"/>
    </source>
</evidence>
<reference evidence="11 12" key="1">
    <citation type="journal article" date="2016" name="Nat. Commun.">
        <title>Thousands of microbial genomes shed light on interconnected biogeochemical processes in an aquifer system.</title>
        <authorList>
            <person name="Anantharaman K."/>
            <person name="Brown C.T."/>
            <person name="Hug L.A."/>
            <person name="Sharon I."/>
            <person name="Castelle C.J."/>
            <person name="Probst A.J."/>
            <person name="Thomas B.C."/>
            <person name="Singh A."/>
            <person name="Wilkins M.J."/>
            <person name="Karaoz U."/>
            <person name="Brodie E.L."/>
            <person name="Williams K.H."/>
            <person name="Hubbard S.S."/>
            <person name="Banfield J.F."/>
        </authorList>
    </citation>
    <scope>NUCLEOTIDE SEQUENCE [LARGE SCALE GENOMIC DNA]</scope>
</reference>
<evidence type="ECO:0000256" key="1">
    <source>
        <dbReference type="ARBA" id="ARBA00004496"/>
    </source>
</evidence>
<dbReference type="InterPro" id="IPR003442">
    <property type="entry name" value="T6A_TsaE"/>
</dbReference>
<evidence type="ECO:0000256" key="4">
    <source>
        <dbReference type="ARBA" id="ARBA00022490"/>
    </source>
</evidence>
<dbReference type="GO" id="GO:0046872">
    <property type="term" value="F:metal ion binding"/>
    <property type="evidence" value="ECO:0007669"/>
    <property type="project" value="UniProtKB-KW"/>
</dbReference>
<keyword evidence="4" id="KW-0963">Cytoplasm</keyword>
<dbReference type="PANTHER" id="PTHR33540">
    <property type="entry name" value="TRNA THREONYLCARBAMOYLADENOSINE BIOSYNTHESIS PROTEIN TSAE"/>
    <property type="match status" value="1"/>
</dbReference>
<gene>
    <name evidence="11" type="ORF">A2154_03520</name>
</gene>
<organism evidence="11 12">
    <name type="scientific">Candidatus Gottesmanbacteria bacterium RBG_16_43_7</name>
    <dbReference type="NCBI Taxonomy" id="1798373"/>
    <lineage>
        <taxon>Bacteria</taxon>
        <taxon>Candidatus Gottesmaniibacteriota</taxon>
    </lineage>
</organism>
<dbReference type="SUPFAM" id="SSF52540">
    <property type="entry name" value="P-loop containing nucleoside triphosphate hydrolases"/>
    <property type="match status" value="1"/>
</dbReference>
<keyword evidence="6" id="KW-0479">Metal-binding</keyword>
<evidence type="ECO:0000256" key="5">
    <source>
        <dbReference type="ARBA" id="ARBA00022694"/>
    </source>
</evidence>
<sequence length="149" mass="16980">MDYNQTFITKSAVKTEELGTNLARRILTENKLPQVVCLEGELGSGKTTFVRGFARGLGVSQRIISPTYIVIRYYTIPDSANIFYHIDLYRLDRQDETIANTLGEITSDPSSISCIEWADRITELLPQSLIRIQFNVHAYKTHSIKIRIL</sequence>
<keyword evidence="8" id="KW-0067">ATP-binding</keyword>
<dbReference type="AlphaFoldDB" id="A0A1F5Z7B7"/>
<dbReference type="Gene3D" id="3.40.50.300">
    <property type="entry name" value="P-loop containing nucleotide triphosphate hydrolases"/>
    <property type="match status" value="1"/>
</dbReference>
<comment type="caution">
    <text evidence="11">The sequence shown here is derived from an EMBL/GenBank/DDBJ whole genome shotgun (WGS) entry which is preliminary data.</text>
</comment>
<protein>
    <recommendedName>
        <fullName evidence="3">tRNA threonylcarbamoyladenosine biosynthesis protein TsaE</fullName>
    </recommendedName>
    <alternativeName>
        <fullName evidence="10">t(6)A37 threonylcarbamoyladenosine biosynthesis protein TsaE</fullName>
    </alternativeName>
</protein>
<dbReference type="InterPro" id="IPR027417">
    <property type="entry name" value="P-loop_NTPase"/>
</dbReference>
<dbReference type="GO" id="GO:0005737">
    <property type="term" value="C:cytoplasm"/>
    <property type="evidence" value="ECO:0007669"/>
    <property type="project" value="UniProtKB-SubCell"/>
</dbReference>
<comment type="subcellular location">
    <subcellularLocation>
        <location evidence="1">Cytoplasm</location>
    </subcellularLocation>
</comment>
<evidence type="ECO:0000256" key="8">
    <source>
        <dbReference type="ARBA" id="ARBA00022840"/>
    </source>
</evidence>